<dbReference type="AlphaFoldDB" id="A0A8K0T7V3"/>
<organism evidence="3 4">
    <name type="scientific">Plectosphaerella cucumerina</name>
    <dbReference type="NCBI Taxonomy" id="40658"/>
    <lineage>
        <taxon>Eukaryota</taxon>
        <taxon>Fungi</taxon>
        <taxon>Dikarya</taxon>
        <taxon>Ascomycota</taxon>
        <taxon>Pezizomycotina</taxon>
        <taxon>Sordariomycetes</taxon>
        <taxon>Hypocreomycetidae</taxon>
        <taxon>Glomerellales</taxon>
        <taxon>Plectosphaerellaceae</taxon>
        <taxon>Plectosphaerella</taxon>
    </lineage>
</organism>
<dbReference type="OrthoDB" id="5424797at2759"/>
<name>A0A8K0T7V3_9PEZI</name>
<evidence type="ECO:0000313" key="4">
    <source>
        <dbReference type="Proteomes" id="UP000813385"/>
    </source>
</evidence>
<dbReference type="InterPro" id="IPR013087">
    <property type="entry name" value="Znf_C2H2_type"/>
</dbReference>
<feature type="compositionally biased region" description="Acidic residues" evidence="1">
    <location>
        <begin position="389"/>
        <end position="408"/>
    </location>
</feature>
<protein>
    <recommendedName>
        <fullName evidence="2">C2H2-type domain-containing protein</fullName>
    </recommendedName>
</protein>
<gene>
    <name evidence="3" type="ORF">B0T11DRAFT_291860</name>
</gene>
<dbReference type="SMART" id="SM00355">
    <property type="entry name" value="ZnF_C2H2"/>
    <property type="match status" value="2"/>
</dbReference>
<feature type="domain" description="C2H2-type" evidence="2">
    <location>
        <begin position="242"/>
        <end position="265"/>
    </location>
</feature>
<sequence>MKPSQGKSTKKTPALGYSHKPWAAKQSTLDTFFRPQLARPPQAPTARAPDSTRPALTTSTPSTARPQTPASTRFAVVLPGPGLRASHYADLDELDEDVAPANLISDLSPQFRRLAAQAAKSVSLSNHSIAYGDSADEPDELAQPRAKLQSRTQQAQPPKKRGRPKGYQPSLAKKAKEADLASTTVQAVKKVARDGARPQRIDKAVSYYTGPPKRRGRPPKGLTATPREIYDALKPEFIRFICEWEGCKAELHNLETLERHTDVVHVKPTSARKLPVSCRWGKCRVPREDSSARTRTFGTPEELRRHIEDAHMSVQRWYVGDGPKIPAPGEAAGRTGDATTAVPAYLLDKDGNQVTPWIGEQKEEDMQTYRDRKRKLKMLQMEWDKNAPDEGEEYDENVGDADEDRLYG</sequence>
<feature type="compositionally biased region" description="Low complexity" evidence="1">
    <location>
        <begin position="34"/>
        <end position="49"/>
    </location>
</feature>
<reference evidence="3" key="1">
    <citation type="journal article" date="2021" name="Nat. Commun.">
        <title>Genetic determinants of endophytism in the Arabidopsis root mycobiome.</title>
        <authorList>
            <person name="Mesny F."/>
            <person name="Miyauchi S."/>
            <person name="Thiergart T."/>
            <person name="Pickel B."/>
            <person name="Atanasova L."/>
            <person name="Karlsson M."/>
            <person name="Huettel B."/>
            <person name="Barry K.W."/>
            <person name="Haridas S."/>
            <person name="Chen C."/>
            <person name="Bauer D."/>
            <person name="Andreopoulos W."/>
            <person name="Pangilinan J."/>
            <person name="LaButti K."/>
            <person name="Riley R."/>
            <person name="Lipzen A."/>
            <person name="Clum A."/>
            <person name="Drula E."/>
            <person name="Henrissat B."/>
            <person name="Kohler A."/>
            <person name="Grigoriev I.V."/>
            <person name="Martin F.M."/>
            <person name="Hacquard S."/>
        </authorList>
    </citation>
    <scope>NUCLEOTIDE SEQUENCE</scope>
    <source>
        <strain evidence="3">MPI-CAGE-AT-0016</strain>
    </source>
</reference>
<evidence type="ECO:0000256" key="1">
    <source>
        <dbReference type="SAM" id="MobiDB-lite"/>
    </source>
</evidence>
<dbReference type="EMBL" id="JAGPXD010000007">
    <property type="protein sequence ID" value="KAH7347773.1"/>
    <property type="molecule type" value="Genomic_DNA"/>
</dbReference>
<dbReference type="PROSITE" id="PS00028">
    <property type="entry name" value="ZINC_FINGER_C2H2_1"/>
    <property type="match status" value="1"/>
</dbReference>
<feature type="region of interest" description="Disordered" evidence="1">
    <location>
        <begin position="130"/>
        <end position="178"/>
    </location>
</feature>
<accession>A0A8K0T7V3</accession>
<feature type="compositionally biased region" description="Polar residues" evidence="1">
    <location>
        <begin position="54"/>
        <end position="71"/>
    </location>
</feature>
<evidence type="ECO:0000259" key="2">
    <source>
        <dbReference type="PROSITE" id="PS00028"/>
    </source>
</evidence>
<comment type="caution">
    <text evidence="3">The sequence shown here is derived from an EMBL/GenBank/DDBJ whole genome shotgun (WGS) entry which is preliminary data.</text>
</comment>
<evidence type="ECO:0000313" key="3">
    <source>
        <dbReference type="EMBL" id="KAH7347773.1"/>
    </source>
</evidence>
<proteinExistence type="predicted"/>
<dbReference type="Gene3D" id="3.30.160.60">
    <property type="entry name" value="Classic Zinc Finger"/>
    <property type="match status" value="1"/>
</dbReference>
<keyword evidence="4" id="KW-1185">Reference proteome</keyword>
<dbReference type="Proteomes" id="UP000813385">
    <property type="component" value="Unassembled WGS sequence"/>
</dbReference>
<feature type="region of interest" description="Disordered" evidence="1">
    <location>
        <begin position="383"/>
        <end position="408"/>
    </location>
</feature>
<feature type="region of interest" description="Disordered" evidence="1">
    <location>
        <begin position="1"/>
        <end position="74"/>
    </location>
</feature>